<dbReference type="PROSITE" id="PS00211">
    <property type="entry name" value="ABC_TRANSPORTER_1"/>
    <property type="match status" value="1"/>
</dbReference>
<dbReference type="GO" id="GO:0016887">
    <property type="term" value="F:ATP hydrolysis activity"/>
    <property type="evidence" value="ECO:0007669"/>
    <property type="project" value="InterPro"/>
</dbReference>
<keyword evidence="2" id="KW-0547">Nucleotide-binding</keyword>
<dbReference type="PANTHER" id="PTHR42781">
    <property type="entry name" value="SPERMIDINE/PUTRESCINE IMPORT ATP-BINDING PROTEIN POTA"/>
    <property type="match status" value="1"/>
</dbReference>
<keyword evidence="3 6" id="KW-0067">ATP-binding</keyword>
<dbReference type="InterPro" id="IPR017871">
    <property type="entry name" value="ABC_transporter-like_CS"/>
</dbReference>
<dbReference type="InterPro" id="IPR003593">
    <property type="entry name" value="AAA+_ATPase"/>
</dbReference>
<evidence type="ECO:0000256" key="2">
    <source>
        <dbReference type="ARBA" id="ARBA00022741"/>
    </source>
</evidence>
<protein>
    <submittedName>
        <fullName evidence="6">ATP-binding cassette domain-containing protein</fullName>
    </submittedName>
</protein>
<comment type="caution">
    <text evidence="6">The sequence shown here is derived from an EMBL/GenBank/DDBJ whole genome shotgun (WGS) entry which is preliminary data.</text>
</comment>
<dbReference type="PROSITE" id="PS50893">
    <property type="entry name" value="ABC_TRANSPORTER_2"/>
    <property type="match status" value="1"/>
</dbReference>
<dbReference type="SMART" id="SM00382">
    <property type="entry name" value="AAA"/>
    <property type="match status" value="1"/>
</dbReference>
<dbReference type="AlphaFoldDB" id="A0A7Y0G9P4"/>
<proteinExistence type="predicted"/>
<dbReference type="EMBL" id="JABBGM010000002">
    <property type="protein sequence ID" value="NML93039.1"/>
    <property type="molecule type" value="Genomic_DNA"/>
</dbReference>
<dbReference type="InterPro" id="IPR027417">
    <property type="entry name" value="P-loop_NTPase"/>
</dbReference>
<dbReference type="InterPro" id="IPR050093">
    <property type="entry name" value="ABC_SmlMolc_Importer"/>
</dbReference>
<evidence type="ECO:0000259" key="5">
    <source>
        <dbReference type="PROSITE" id="PS50893"/>
    </source>
</evidence>
<dbReference type="InterPro" id="IPR003439">
    <property type="entry name" value="ABC_transporter-like_ATP-bd"/>
</dbReference>
<dbReference type="Gene3D" id="3.40.50.300">
    <property type="entry name" value="P-loop containing nucleotide triphosphate hydrolases"/>
    <property type="match status" value="1"/>
</dbReference>
<name>A0A7Y0G9P4_9SPHN</name>
<dbReference type="PANTHER" id="PTHR42781:SF8">
    <property type="entry name" value="BICARBONATE TRANSPORT ATP-BINDING PROTEIN CMPC"/>
    <property type="match status" value="1"/>
</dbReference>
<dbReference type="Proteomes" id="UP000583556">
    <property type="component" value="Unassembled WGS sequence"/>
</dbReference>
<keyword evidence="7" id="KW-1185">Reference proteome</keyword>
<organism evidence="6 7">
    <name type="scientific">Novosphingobium olei</name>
    <dbReference type="NCBI Taxonomy" id="2728851"/>
    <lineage>
        <taxon>Bacteria</taxon>
        <taxon>Pseudomonadati</taxon>
        <taxon>Pseudomonadota</taxon>
        <taxon>Alphaproteobacteria</taxon>
        <taxon>Sphingomonadales</taxon>
        <taxon>Sphingomonadaceae</taxon>
        <taxon>Novosphingobium</taxon>
    </lineage>
</organism>
<evidence type="ECO:0000256" key="1">
    <source>
        <dbReference type="ARBA" id="ARBA00022448"/>
    </source>
</evidence>
<gene>
    <name evidence="6" type="ORF">HHL27_05075</name>
</gene>
<evidence type="ECO:0000313" key="6">
    <source>
        <dbReference type="EMBL" id="NML93039.1"/>
    </source>
</evidence>
<evidence type="ECO:0000313" key="7">
    <source>
        <dbReference type="Proteomes" id="UP000583556"/>
    </source>
</evidence>
<feature type="region of interest" description="Disordered" evidence="4">
    <location>
        <begin position="260"/>
        <end position="283"/>
    </location>
</feature>
<reference evidence="6 7" key="1">
    <citation type="submission" date="2020-04" db="EMBL/GenBank/DDBJ databases">
        <title>Novosphingobium sp. TW-4 isolated from soil.</title>
        <authorList>
            <person name="Dahal R.H."/>
            <person name="Chaudhary D.K."/>
        </authorList>
    </citation>
    <scope>NUCLEOTIDE SEQUENCE [LARGE SCALE GENOMIC DNA]</scope>
    <source>
        <strain evidence="6 7">TW-4</strain>
    </source>
</reference>
<accession>A0A7Y0G9P4</accession>
<dbReference type="RefSeq" id="WP_169492305.1">
    <property type="nucleotide sequence ID" value="NZ_JABBGM010000002.1"/>
</dbReference>
<evidence type="ECO:0000256" key="4">
    <source>
        <dbReference type="SAM" id="MobiDB-lite"/>
    </source>
</evidence>
<dbReference type="SUPFAM" id="SSF52540">
    <property type="entry name" value="P-loop containing nucleoside triphosphate hydrolases"/>
    <property type="match status" value="1"/>
</dbReference>
<dbReference type="GO" id="GO:0005524">
    <property type="term" value="F:ATP binding"/>
    <property type="evidence" value="ECO:0007669"/>
    <property type="project" value="UniProtKB-KW"/>
</dbReference>
<feature type="domain" description="ABC transporter" evidence="5">
    <location>
        <begin position="20"/>
        <end position="257"/>
    </location>
</feature>
<dbReference type="Pfam" id="PF00005">
    <property type="entry name" value="ABC_tran"/>
    <property type="match status" value="1"/>
</dbReference>
<keyword evidence="1" id="KW-0813">Transport</keyword>
<evidence type="ECO:0000256" key="3">
    <source>
        <dbReference type="ARBA" id="ARBA00022840"/>
    </source>
</evidence>
<sequence length="283" mass="30232">MSAPQTPAPAAPAASAGPILSLRDVWVEYGDKIVLEKVELDFEAGSFVSIVGPSGAGKSSLLRVILGQEVPTRGRILLDGELLNPECGPDRGVVFQRYSVFPHLSALGNVVFGLECEKAPLMARLFGTARKAAEAQAAEMLAAVGLGDAMHLYPAQMSGGMQQRLAIAQALLKRPRILLLDEPFGALDPGIRADMHALITQLWRDYSLTIIMVTHDIREAFSLGTRVLALDKRRHDPHAPHRFGATAVYDLALRKSPASAASTAGDTAPAEPTQKIAQERASA</sequence>